<dbReference type="InterPro" id="IPR010065">
    <property type="entry name" value="AA_ABC_transptr_permease_3TM"/>
</dbReference>
<evidence type="ECO:0000256" key="5">
    <source>
        <dbReference type="ARBA" id="ARBA00022970"/>
    </source>
</evidence>
<keyword evidence="11" id="KW-1185">Reference proteome</keyword>
<protein>
    <submittedName>
        <fullName evidence="10">Ectoine/hydroxyectoine ABC transporter permease subunit EhuC</fullName>
    </submittedName>
</protein>
<dbReference type="InterPro" id="IPR000515">
    <property type="entry name" value="MetI-like"/>
</dbReference>
<organism evidence="10 11">
    <name type="scientific">Isoptericola haloaureus</name>
    <dbReference type="NCBI Taxonomy" id="1542902"/>
    <lineage>
        <taxon>Bacteria</taxon>
        <taxon>Bacillati</taxon>
        <taxon>Actinomycetota</taxon>
        <taxon>Actinomycetes</taxon>
        <taxon>Micrococcales</taxon>
        <taxon>Promicromonosporaceae</taxon>
        <taxon>Isoptericola</taxon>
    </lineage>
</organism>
<keyword evidence="5" id="KW-0029">Amino-acid transport</keyword>
<feature type="domain" description="ABC transmembrane type-1" evidence="9">
    <location>
        <begin position="19"/>
        <end position="207"/>
    </location>
</feature>
<dbReference type="InterPro" id="IPR043429">
    <property type="entry name" value="ArtM/GltK/GlnP/TcyL/YhdX-like"/>
</dbReference>
<evidence type="ECO:0000256" key="1">
    <source>
        <dbReference type="ARBA" id="ARBA00004651"/>
    </source>
</evidence>
<feature type="transmembrane region" description="Helical" evidence="8">
    <location>
        <begin position="20"/>
        <end position="40"/>
    </location>
</feature>
<evidence type="ECO:0000256" key="2">
    <source>
        <dbReference type="ARBA" id="ARBA00022448"/>
    </source>
</evidence>
<comment type="caution">
    <text evidence="10">The sequence shown here is derived from an EMBL/GenBank/DDBJ whole genome shotgun (WGS) entry which is preliminary data.</text>
</comment>
<dbReference type="CDD" id="cd06261">
    <property type="entry name" value="TM_PBP2"/>
    <property type="match status" value="1"/>
</dbReference>
<evidence type="ECO:0000256" key="8">
    <source>
        <dbReference type="RuleBase" id="RU363032"/>
    </source>
</evidence>
<name>A0ABU7Z4E4_9MICO</name>
<evidence type="ECO:0000256" key="7">
    <source>
        <dbReference type="ARBA" id="ARBA00023136"/>
    </source>
</evidence>
<proteinExistence type="inferred from homology"/>
<evidence type="ECO:0000259" key="9">
    <source>
        <dbReference type="PROSITE" id="PS50928"/>
    </source>
</evidence>
<dbReference type="NCBIfam" id="TIGR01726">
    <property type="entry name" value="HEQRo_perm_3TM"/>
    <property type="match status" value="1"/>
</dbReference>
<dbReference type="NCBIfam" id="TIGR03004">
    <property type="entry name" value="ectoine_ehuC"/>
    <property type="match status" value="1"/>
</dbReference>
<keyword evidence="4 8" id="KW-0812">Transmembrane</keyword>
<evidence type="ECO:0000313" key="11">
    <source>
        <dbReference type="Proteomes" id="UP001310387"/>
    </source>
</evidence>
<dbReference type="SUPFAM" id="SSF161098">
    <property type="entry name" value="MetI-like"/>
    <property type="match status" value="1"/>
</dbReference>
<evidence type="ECO:0000256" key="3">
    <source>
        <dbReference type="ARBA" id="ARBA00022475"/>
    </source>
</evidence>
<sequence>MSDDIQDLVERLPLLGDAVLVTLQMTVGGALLAVVIAVLLGFGSRTQTLWVRGPSRVVVEFFRGTSLVVQLFWLFYVLPVFGFKMEALAVAIVALGLNYGAYASEVVRGSIASVPQGQWEAATALNMTWFHKVRRVIFPQAWALMIPMLANLLIQLLKGSALAYYITLQDVNFWTVELRRATADTFFSYTAGLIVYFIIAYLLTWGMNILEERAKRRLGRGTRPTLRETFGLKPASNPRLANIAGAPAGGGGA</sequence>
<feature type="transmembrane region" description="Helical" evidence="8">
    <location>
        <begin position="141"/>
        <end position="166"/>
    </location>
</feature>
<keyword evidence="2 8" id="KW-0813">Transport</keyword>
<keyword evidence="3" id="KW-1003">Cell membrane</keyword>
<comment type="subcellular location">
    <subcellularLocation>
        <location evidence="1 8">Cell membrane</location>
        <topology evidence="1 8">Multi-pass membrane protein</topology>
    </subcellularLocation>
</comment>
<dbReference type="RefSeq" id="WP_332901154.1">
    <property type="nucleotide sequence ID" value="NZ_JBAGLP010000110.1"/>
</dbReference>
<dbReference type="Pfam" id="PF00528">
    <property type="entry name" value="BPD_transp_1"/>
    <property type="match status" value="1"/>
</dbReference>
<gene>
    <name evidence="10" type="primary">ehuC</name>
    <name evidence="10" type="ORF">V5O49_04340</name>
</gene>
<keyword evidence="6 8" id="KW-1133">Transmembrane helix</keyword>
<evidence type="ECO:0000313" key="10">
    <source>
        <dbReference type="EMBL" id="MEG3614349.1"/>
    </source>
</evidence>
<dbReference type="PANTHER" id="PTHR30614:SF0">
    <property type="entry name" value="L-CYSTINE TRANSPORT SYSTEM PERMEASE PROTEIN TCYL"/>
    <property type="match status" value="1"/>
</dbReference>
<dbReference type="PROSITE" id="PS50928">
    <property type="entry name" value="ABC_TM1"/>
    <property type="match status" value="1"/>
</dbReference>
<dbReference type="InterPro" id="IPR014342">
    <property type="entry name" value="Ectoine_EhuC"/>
</dbReference>
<feature type="transmembrane region" description="Helical" evidence="8">
    <location>
        <begin position="186"/>
        <end position="210"/>
    </location>
</feature>
<dbReference type="Proteomes" id="UP001310387">
    <property type="component" value="Unassembled WGS sequence"/>
</dbReference>
<reference evidence="10" key="1">
    <citation type="journal article" date="2024" name="Antonie Van Leeuwenhoek">
        <title>Isoptericola haloaureus sp. nov., a dimorphic actinobacterium isolated from mangrove sediments of southeast India, implicating biosaline agricultural significance through nitrogen fixation and salt tolerance genes.</title>
        <authorList>
            <person name="Prathaban M."/>
            <person name="Prathiviraj R."/>
            <person name="Ravichandran M."/>
            <person name="Natarajan S.D."/>
            <person name="Sobanaa M."/>
            <person name="Hari Krishna Kumar S."/>
            <person name="Chandrasekar V."/>
            <person name="Selvin J."/>
        </authorList>
    </citation>
    <scope>NUCLEOTIDE SEQUENCE</scope>
    <source>
        <strain evidence="10">MP1014</strain>
    </source>
</reference>
<dbReference type="EMBL" id="JBAGLP010000110">
    <property type="protein sequence ID" value="MEG3614349.1"/>
    <property type="molecule type" value="Genomic_DNA"/>
</dbReference>
<keyword evidence="7 8" id="KW-0472">Membrane</keyword>
<evidence type="ECO:0000256" key="4">
    <source>
        <dbReference type="ARBA" id="ARBA00022692"/>
    </source>
</evidence>
<comment type="similarity">
    <text evidence="8">Belongs to the binding-protein-dependent transport system permease family.</text>
</comment>
<dbReference type="InterPro" id="IPR035906">
    <property type="entry name" value="MetI-like_sf"/>
</dbReference>
<accession>A0ABU7Z4E4</accession>
<evidence type="ECO:0000256" key="6">
    <source>
        <dbReference type="ARBA" id="ARBA00022989"/>
    </source>
</evidence>
<dbReference type="PANTHER" id="PTHR30614">
    <property type="entry name" value="MEMBRANE COMPONENT OF AMINO ACID ABC TRANSPORTER"/>
    <property type="match status" value="1"/>
</dbReference>
<reference evidence="10" key="2">
    <citation type="submission" date="2024-02" db="EMBL/GenBank/DDBJ databases">
        <authorList>
            <person name="Prathaban M."/>
            <person name="Mythili R."/>
            <person name="Sharmila Devi N."/>
            <person name="Sobanaa M."/>
            <person name="Prathiviraj R."/>
            <person name="Selvin J."/>
        </authorList>
    </citation>
    <scope>NUCLEOTIDE SEQUENCE</scope>
    <source>
        <strain evidence="10">MP1014</strain>
    </source>
</reference>
<dbReference type="Gene3D" id="1.10.3720.10">
    <property type="entry name" value="MetI-like"/>
    <property type="match status" value="1"/>
</dbReference>